<dbReference type="Proteomes" id="UP001140502">
    <property type="component" value="Unassembled WGS sequence"/>
</dbReference>
<keyword evidence="1" id="KW-0539">Nucleus</keyword>
<dbReference type="InterPro" id="IPR001138">
    <property type="entry name" value="Zn2Cys6_DnaBD"/>
</dbReference>
<evidence type="ECO:0000313" key="3">
    <source>
        <dbReference type="EMBL" id="KAJ4310334.1"/>
    </source>
</evidence>
<dbReference type="GO" id="GO:0000981">
    <property type="term" value="F:DNA-binding transcription factor activity, RNA polymerase II-specific"/>
    <property type="evidence" value="ECO:0007669"/>
    <property type="project" value="InterPro"/>
</dbReference>
<keyword evidence="4" id="KW-1185">Reference proteome</keyword>
<evidence type="ECO:0000313" key="4">
    <source>
        <dbReference type="Proteomes" id="UP001140502"/>
    </source>
</evidence>
<evidence type="ECO:0000256" key="1">
    <source>
        <dbReference type="ARBA" id="ARBA00023242"/>
    </source>
</evidence>
<dbReference type="SUPFAM" id="SSF57701">
    <property type="entry name" value="Zn2/Cys6 DNA-binding domain"/>
    <property type="match status" value="1"/>
</dbReference>
<dbReference type="PANTHER" id="PTHR38791">
    <property type="entry name" value="ZN(II)2CYS6 TRANSCRIPTION FACTOR (EUROFUNG)-RELATED-RELATED"/>
    <property type="match status" value="1"/>
</dbReference>
<dbReference type="PROSITE" id="PS00463">
    <property type="entry name" value="ZN2_CY6_FUNGAL_1"/>
    <property type="match status" value="1"/>
</dbReference>
<accession>A0A9W8W4C5</accession>
<reference evidence="3" key="1">
    <citation type="submission" date="2022-10" db="EMBL/GenBank/DDBJ databases">
        <title>Tapping the CABI collections for fungal endophytes: first genome assemblies for Collariella, Neodidymelliopsis, Ascochyta clinopodiicola, Didymella pomorum, Didymosphaeria variabile, Neocosmospora piperis and Neocucurbitaria cava.</title>
        <authorList>
            <person name="Hill R."/>
        </authorList>
    </citation>
    <scope>NUCLEOTIDE SEQUENCE</scope>
    <source>
        <strain evidence="3">IMI 366586</strain>
    </source>
</reference>
<dbReference type="InterPro" id="IPR053175">
    <property type="entry name" value="DHMBA_Reg_Transcription_Factor"/>
</dbReference>
<evidence type="ECO:0000259" key="2">
    <source>
        <dbReference type="PROSITE" id="PS50048"/>
    </source>
</evidence>
<dbReference type="InterPro" id="IPR036864">
    <property type="entry name" value="Zn2-C6_fun-type_DNA-bd_sf"/>
</dbReference>
<dbReference type="AlphaFoldDB" id="A0A9W8W4C5"/>
<name>A0A9W8W4C5_9HYPO</name>
<comment type="caution">
    <text evidence="3">The sequence shown here is derived from an EMBL/GenBank/DDBJ whole genome shotgun (WGS) entry which is preliminary data.</text>
</comment>
<dbReference type="GO" id="GO:0008270">
    <property type="term" value="F:zinc ion binding"/>
    <property type="evidence" value="ECO:0007669"/>
    <property type="project" value="InterPro"/>
</dbReference>
<organism evidence="3 4">
    <name type="scientific">Fusarium piperis</name>
    <dbReference type="NCBI Taxonomy" id="1435070"/>
    <lineage>
        <taxon>Eukaryota</taxon>
        <taxon>Fungi</taxon>
        <taxon>Dikarya</taxon>
        <taxon>Ascomycota</taxon>
        <taxon>Pezizomycotina</taxon>
        <taxon>Sordariomycetes</taxon>
        <taxon>Hypocreomycetidae</taxon>
        <taxon>Hypocreales</taxon>
        <taxon>Nectriaceae</taxon>
        <taxon>Fusarium</taxon>
        <taxon>Fusarium solani species complex</taxon>
    </lineage>
</organism>
<dbReference type="OrthoDB" id="2991872at2759"/>
<proteinExistence type="predicted"/>
<sequence length="573" mass="64361">MVNRGRSAGCVTCKERRVKCDEAKPVCRSCQRLKLRCGGYNRSKPKHVRLKFRDQNYKFRTSTNQDVDSHDWGVVKAETKPSRSSEPDVQDLEVMRALTSRRLSEPDTAVPFFLGHYARIGRDMASTRGFFEMLIPAYFSQQQESALPLAVSALASEILSMWRQDANSFQSTHKSYSRAITRLRTAIQNPTERGRPATVLAVLVLQIYENASAVYDLRRASRMHHNGAASLLSLVDSDNMDRTVRAYLRRFMLHTEVSTAMRQKKPLKSIAYTWIGSKDTVAVPDNPSSALDAIGASVAELQASYTQVVRQGDSATSLEHVLKEWRSKARRVDAELLAWAENVPDHWRPLRLISGRDIDSSIPTYQSVCEVYPSCQIASIWNLWRFQRLVLVKITLGSLGAFSHLNRLGFAYGQFPDHPTDLVNCQHTLQEVVDSVCYSIPFHLGNRTTRSSLTDFTDPTILLPSCGSLDGVISSDDHRRHVIAQGPWRAMHPLSRCLTLFSEDDGEVVASLLRPRQREWIRDQFLRVATLLHLPFEPGNDMEGSGSPGGSADARAEYLAKEVRKGAILMSGP</sequence>
<gene>
    <name evidence="3" type="ORF">N0V84_011017</name>
</gene>
<protein>
    <recommendedName>
        <fullName evidence="2">Zn(2)-C6 fungal-type domain-containing protein</fullName>
    </recommendedName>
</protein>
<dbReference type="PROSITE" id="PS50048">
    <property type="entry name" value="ZN2_CY6_FUNGAL_2"/>
    <property type="match status" value="1"/>
</dbReference>
<dbReference type="SMART" id="SM00066">
    <property type="entry name" value="GAL4"/>
    <property type="match status" value="1"/>
</dbReference>
<dbReference type="Pfam" id="PF00172">
    <property type="entry name" value="Zn_clus"/>
    <property type="match status" value="1"/>
</dbReference>
<dbReference type="Gene3D" id="4.10.240.10">
    <property type="entry name" value="Zn(2)-C6 fungal-type DNA-binding domain"/>
    <property type="match status" value="1"/>
</dbReference>
<dbReference type="EMBL" id="JAPEUR010000383">
    <property type="protein sequence ID" value="KAJ4310334.1"/>
    <property type="molecule type" value="Genomic_DNA"/>
</dbReference>
<dbReference type="CDD" id="cd00067">
    <property type="entry name" value="GAL4"/>
    <property type="match status" value="1"/>
</dbReference>
<feature type="domain" description="Zn(2)-C6 fungal-type" evidence="2">
    <location>
        <begin position="9"/>
        <end position="37"/>
    </location>
</feature>